<reference evidence="2 3" key="1">
    <citation type="submission" date="2019-02" db="EMBL/GenBank/DDBJ databases">
        <title>Deep-cultivation of Planctomycetes and their phenomic and genomic characterization uncovers novel biology.</title>
        <authorList>
            <person name="Wiegand S."/>
            <person name="Jogler M."/>
            <person name="Boedeker C."/>
            <person name="Pinto D."/>
            <person name="Vollmers J."/>
            <person name="Rivas-Marin E."/>
            <person name="Kohn T."/>
            <person name="Peeters S.H."/>
            <person name="Heuer A."/>
            <person name="Rast P."/>
            <person name="Oberbeckmann S."/>
            <person name="Bunk B."/>
            <person name="Jeske O."/>
            <person name="Meyerdierks A."/>
            <person name="Storesund J.E."/>
            <person name="Kallscheuer N."/>
            <person name="Luecker S."/>
            <person name="Lage O.M."/>
            <person name="Pohl T."/>
            <person name="Merkel B.J."/>
            <person name="Hornburger P."/>
            <person name="Mueller R.-W."/>
            <person name="Bruemmer F."/>
            <person name="Labrenz M."/>
            <person name="Spormann A.M."/>
            <person name="Op den Camp H."/>
            <person name="Overmann J."/>
            <person name="Amann R."/>
            <person name="Jetten M.S.M."/>
            <person name="Mascher T."/>
            <person name="Medema M.H."/>
            <person name="Devos D.P."/>
            <person name="Kaster A.-K."/>
            <person name="Ovreas L."/>
            <person name="Rohde M."/>
            <person name="Galperin M.Y."/>
            <person name="Jogler C."/>
        </authorList>
    </citation>
    <scope>NUCLEOTIDE SEQUENCE [LARGE SCALE GENOMIC DNA]</scope>
    <source>
        <strain evidence="2 3">ETA_A8</strain>
    </source>
</reference>
<organism evidence="2 3">
    <name type="scientific">Anatilimnocola aggregata</name>
    <dbReference type="NCBI Taxonomy" id="2528021"/>
    <lineage>
        <taxon>Bacteria</taxon>
        <taxon>Pseudomonadati</taxon>
        <taxon>Planctomycetota</taxon>
        <taxon>Planctomycetia</taxon>
        <taxon>Pirellulales</taxon>
        <taxon>Pirellulaceae</taxon>
        <taxon>Anatilimnocola</taxon>
    </lineage>
</organism>
<dbReference type="KEGG" id="aagg:ETAA8_52910"/>
<dbReference type="EMBL" id="CP036274">
    <property type="protein sequence ID" value="QDU30172.1"/>
    <property type="molecule type" value="Genomic_DNA"/>
</dbReference>
<dbReference type="Proteomes" id="UP000315017">
    <property type="component" value="Chromosome"/>
</dbReference>
<sequence length="173" mass="19558">MWSRVATVEKLQQALRLIDSYSLVCHEIRRCITLAELRDLTPCTYLPVVADHILAVGWLEKAFEIPTGPTPQEVFAKLTEFARNPWQPFVSAGYHECGICQFGGEKRGTANLFIPYEGKIYVCPELITHYINAHYYSPPVEFCEAVLACPPMQSMAYKRLLVACSGAVLWQTE</sequence>
<evidence type="ECO:0000259" key="1">
    <source>
        <dbReference type="Pfam" id="PF25535"/>
    </source>
</evidence>
<keyword evidence="3" id="KW-1185">Reference proteome</keyword>
<feature type="domain" description="DUF7919" evidence="1">
    <location>
        <begin position="37"/>
        <end position="147"/>
    </location>
</feature>
<evidence type="ECO:0000313" key="3">
    <source>
        <dbReference type="Proteomes" id="UP000315017"/>
    </source>
</evidence>
<protein>
    <recommendedName>
        <fullName evidence="1">DUF7919 domain-containing protein</fullName>
    </recommendedName>
</protein>
<accession>A0A517YIX4</accession>
<name>A0A517YIX4_9BACT</name>
<dbReference type="AlphaFoldDB" id="A0A517YIX4"/>
<dbReference type="InterPro" id="IPR057679">
    <property type="entry name" value="DUF7919"/>
</dbReference>
<dbReference type="OrthoDB" id="9802764at2"/>
<proteinExistence type="predicted"/>
<dbReference type="RefSeq" id="WP_145095212.1">
    <property type="nucleotide sequence ID" value="NZ_CP036274.1"/>
</dbReference>
<gene>
    <name evidence="2" type="ORF">ETAA8_52910</name>
</gene>
<dbReference type="Pfam" id="PF25535">
    <property type="entry name" value="DUF7919"/>
    <property type="match status" value="1"/>
</dbReference>
<evidence type="ECO:0000313" key="2">
    <source>
        <dbReference type="EMBL" id="QDU30172.1"/>
    </source>
</evidence>